<keyword evidence="2" id="KW-1133">Transmembrane helix</keyword>
<protein>
    <recommendedName>
        <fullName evidence="5">SHSP domain-containing protein</fullName>
    </recommendedName>
</protein>
<evidence type="ECO:0000256" key="2">
    <source>
        <dbReference type="SAM" id="Phobius"/>
    </source>
</evidence>
<evidence type="ECO:0000313" key="4">
    <source>
        <dbReference type="Proteomes" id="UP001314170"/>
    </source>
</evidence>
<feature type="compositionally biased region" description="Basic and acidic residues" evidence="1">
    <location>
        <begin position="116"/>
        <end position="129"/>
    </location>
</feature>
<keyword evidence="2" id="KW-0812">Transmembrane</keyword>
<comment type="caution">
    <text evidence="3">The sequence shown here is derived from an EMBL/GenBank/DDBJ whole genome shotgun (WGS) entry which is preliminary data.</text>
</comment>
<evidence type="ECO:0008006" key="5">
    <source>
        <dbReference type="Google" id="ProtNLM"/>
    </source>
</evidence>
<reference evidence="3 4" key="1">
    <citation type="submission" date="2024-01" db="EMBL/GenBank/DDBJ databases">
        <authorList>
            <person name="Waweru B."/>
        </authorList>
    </citation>
    <scope>NUCLEOTIDE SEQUENCE [LARGE SCALE GENOMIC DNA]</scope>
</reference>
<evidence type="ECO:0000313" key="3">
    <source>
        <dbReference type="EMBL" id="CAK7325144.1"/>
    </source>
</evidence>
<evidence type="ECO:0000256" key="1">
    <source>
        <dbReference type="SAM" id="MobiDB-lite"/>
    </source>
</evidence>
<dbReference type="AlphaFoldDB" id="A0AAV1QVP1"/>
<organism evidence="3 4">
    <name type="scientific">Dovyalis caffra</name>
    <dbReference type="NCBI Taxonomy" id="77055"/>
    <lineage>
        <taxon>Eukaryota</taxon>
        <taxon>Viridiplantae</taxon>
        <taxon>Streptophyta</taxon>
        <taxon>Embryophyta</taxon>
        <taxon>Tracheophyta</taxon>
        <taxon>Spermatophyta</taxon>
        <taxon>Magnoliopsida</taxon>
        <taxon>eudicotyledons</taxon>
        <taxon>Gunneridae</taxon>
        <taxon>Pentapetalae</taxon>
        <taxon>rosids</taxon>
        <taxon>fabids</taxon>
        <taxon>Malpighiales</taxon>
        <taxon>Salicaceae</taxon>
        <taxon>Flacourtieae</taxon>
        <taxon>Dovyalis</taxon>
    </lineage>
</organism>
<dbReference type="Proteomes" id="UP001314170">
    <property type="component" value="Unassembled WGS sequence"/>
</dbReference>
<feature type="region of interest" description="Disordered" evidence="1">
    <location>
        <begin position="69"/>
        <end position="208"/>
    </location>
</feature>
<feature type="transmembrane region" description="Helical" evidence="2">
    <location>
        <begin position="227"/>
        <end position="244"/>
    </location>
</feature>
<proteinExistence type="predicted"/>
<keyword evidence="2" id="KW-0472">Membrane</keyword>
<feature type="compositionally biased region" description="Polar residues" evidence="1">
    <location>
        <begin position="133"/>
        <end position="152"/>
    </location>
</feature>
<sequence>MSIAIGVDFSEKDIECRIIAPSHYIRVCSNPALKTWHFNTLFEDIPEKYNLHEAKTKFDDGSFTITVPKVAPAQTSTGPKASEATERSQEAPSLQESPGPEKSGDGPAKQETWTTKVDEEITEAKDVEGPKTSIESEQMSQKGQDQVPSKANFQLVFTRKQQMDDQSSVGQVGDQKAMEEDKEKSAESVGQEKEKEKEKEGSSSSMSEKDIVTNVVTETRYIVDKCTILSLILAVGAYAFYTFYGQSRRKNQ</sequence>
<dbReference type="EMBL" id="CAWUPB010000850">
    <property type="protein sequence ID" value="CAK7325144.1"/>
    <property type="molecule type" value="Genomic_DNA"/>
</dbReference>
<keyword evidence="4" id="KW-1185">Reference proteome</keyword>
<name>A0AAV1QVP1_9ROSI</name>
<gene>
    <name evidence="3" type="ORF">DCAF_LOCUS2816</name>
</gene>
<accession>A0AAV1QVP1</accession>
<feature type="compositionally biased region" description="Basic and acidic residues" evidence="1">
    <location>
        <begin position="176"/>
        <end position="208"/>
    </location>
</feature>